<evidence type="ECO:0000256" key="9">
    <source>
        <dbReference type="ARBA" id="ARBA00023012"/>
    </source>
</evidence>
<dbReference type="GO" id="GO:0016301">
    <property type="term" value="F:kinase activity"/>
    <property type="evidence" value="ECO:0007669"/>
    <property type="project" value="UniProtKB-KW"/>
</dbReference>
<evidence type="ECO:0000256" key="8">
    <source>
        <dbReference type="ARBA" id="ARBA00022989"/>
    </source>
</evidence>
<keyword evidence="4" id="KW-0597">Phosphoprotein</keyword>
<feature type="transmembrane region" description="Helical" evidence="12">
    <location>
        <begin position="14"/>
        <end position="37"/>
    </location>
</feature>
<keyword evidence="7 14" id="KW-0418">Kinase</keyword>
<evidence type="ECO:0000256" key="5">
    <source>
        <dbReference type="ARBA" id="ARBA00022679"/>
    </source>
</evidence>
<evidence type="ECO:0000313" key="15">
    <source>
        <dbReference type="Proteomes" id="UP000831786"/>
    </source>
</evidence>
<feature type="transmembrane region" description="Helical" evidence="12">
    <location>
        <begin position="182"/>
        <end position="208"/>
    </location>
</feature>
<keyword evidence="6 12" id="KW-0812">Transmembrane</keyword>
<gene>
    <name evidence="14" type="ORF">MUN78_14095</name>
</gene>
<dbReference type="Gene3D" id="1.10.287.130">
    <property type="match status" value="1"/>
</dbReference>
<evidence type="ECO:0000256" key="11">
    <source>
        <dbReference type="SAM" id="MobiDB-lite"/>
    </source>
</evidence>
<dbReference type="Gene3D" id="3.30.565.10">
    <property type="entry name" value="Histidine kinase-like ATPase, C-terminal domain"/>
    <property type="match status" value="1"/>
</dbReference>
<sequence length="507" mass="51899">MTGLGRSWPLSRRLVVGTIALVLVTLILSGGAALLALRASLYERLDQEVRMGLAILAGPARDAPGGGAGEGGGVVDPGPDDGSGGGGGPDAGSAPRLRLDTLEVVIAADGTATRASTVGPDGTVASLTAAQLEVVTESADRAEQPTTVDLGGTAGSFRIAAQSGPDGTVVAGTSLRDTTATIASLGGILVVVAVAALILVGAGIAWLVTSALRPLRRVAGTAERVAQRPLAVGAVTLPERAGLAEDPGTEVGRVGAALDTLLNHVETALGARQESEERLRAFIADASHELRTPLASIRGYAQLAHAETFEMPATQARSLERIESEAERMGALVEDLLLLARLDSGQRLRREPVDVTMLAIETVSDLHAAMPDHEWIVEVDEPVEVRGDAPRIRQVLINLLGNAGRHTPAGTRVTAAVTRVGGEAVISVSDDGPGIAPELLPRLFDRFTRGDAARNRDAGSTGLGLAIASAIVQEHGGRIDVASGSAGTSFEVALPLLGAGEIEQVDS</sequence>
<accession>A0ABY4FKN0</accession>
<evidence type="ECO:0000256" key="1">
    <source>
        <dbReference type="ARBA" id="ARBA00000085"/>
    </source>
</evidence>
<evidence type="ECO:0000256" key="3">
    <source>
        <dbReference type="ARBA" id="ARBA00012438"/>
    </source>
</evidence>
<dbReference type="PANTHER" id="PTHR45436">
    <property type="entry name" value="SENSOR HISTIDINE KINASE YKOH"/>
    <property type="match status" value="1"/>
</dbReference>
<name>A0ABY4FKN0_9MICO</name>
<evidence type="ECO:0000256" key="12">
    <source>
        <dbReference type="SAM" id="Phobius"/>
    </source>
</evidence>
<dbReference type="InterPro" id="IPR036890">
    <property type="entry name" value="HATPase_C_sf"/>
</dbReference>
<reference evidence="14 15" key="1">
    <citation type="submission" date="2022-04" db="EMBL/GenBank/DDBJ databases">
        <title>Leucobacter sp. isolated from rhizosphere of garlic.</title>
        <authorList>
            <person name="Won M."/>
            <person name="Lee C.-M."/>
            <person name="Woen H.-Y."/>
            <person name="Kwon S.-W."/>
        </authorList>
    </citation>
    <scope>NUCLEOTIDE SEQUENCE [LARGE SCALE GENOMIC DNA]</scope>
    <source>
        <strain evidence="14 15">H21R-40</strain>
    </source>
</reference>
<dbReference type="InterPro" id="IPR004358">
    <property type="entry name" value="Sig_transdc_His_kin-like_C"/>
</dbReference>
<dbReference type="CDD" id="cd00075">
    <property type="entry name" value="HATPase"/>
    <property type="match status" value="1"/>
</dbReference>
<dbReference type="Gene3D" id="6.10.340.10">
    <property type="match status" value="1"/>
</dbReference>
<keyword evidence="15" id="KW-1185">Reference proteome</keyword>
<dbReference type="EC" id="2.7.13.3" evidence="3"/>
<dbReference type="InterPro" id="IPR003594">
    <property type="entry name" value="HATPase_dom"/>
</dbReference>
<dbReference type="InterPro" id="IPR003661">
    <property type="entry name" value="HisK_dim/P_dom"/>
</dbReference>
<dbReference type="PROSITE" id="PS50109">
    <property type="entry name" value="HIS_KIN"/>
    <property type="match status" value="1"/>
</dbReference>
<dbReference type="PANTHER" id="PTHR45436:SF5">
    <property type="entry name" value="SENSOR HISTIDINE KINASE TRCS"/>
    <property type="match status" value="1"/>
</dbReference>
<dbReference type="SUPFAM" id="SSF47384">
    <property type="entry name" value="Homodimeric domain of signal transducing histidine kinase"/>
    <property type="match status" value="1"/>
</dbReference>
<dbReference type="SMART" id="SM00387">
    <property type="entry name" value="HATPase_c"/>
    <property type="match status" value="1"/>
</dbReference>
<evidence type="ECO:0000256" key="7">
    <source>
        <dbReference type="ARBA" id="ARBA00022777"/>
    </source>
</evidence>
<dbReference type="Pfam" id="PF00512">
    <property type="entry name" value="HisKA"/>
    <property type="match status" value="1"/>
</dbReference>
<protein>
    <recommendedName>
        <fullName evidence="3">histidine kinase</fullName>
        <ecNumber evidence="3">2.7.13.3</ecNumber>
    </recommendedName>
</protein>
<organism evidence="14 15">
    <name type="scientific">Leucobacter allii</name>
    <dbReference type="NCBI Taxonomy" id="2932247"/>
    <lineage>
        <taxon>Bacteria</taxon>
        <taxon>Bacillati</taxon>
        <taxon>Actinomycetota</taxon>
        <taxon>Actinomycetes</taxon>
        <taxon>Micrococcales</taxon>
        <taxon>Microbacteriaceae</taxon>
        <taxon>Leucobacter</taxon>
    </lineage>
</organism>
<keyword evidence="10 12" id="KW-0472">Membrane</keyword>
<dbReference type="InterPro" id="IPR005467">
    <property type="entry name" value="His_kinase_dom"/>
</dbReference>
<feature type="region of interest" description="Disordered" evidence="11">
    <location>
        <begin position="64"/>
        <end position="94"/>
    </location>
</feature>
<dbReference type="CDD" id="cd00082">
    <property type="entry name" value="HisKA"/>
    <property type="match status" value="1"/>
</dbReference>
<evidence type="ECO:0000256" key="2">
    <source>
        <dbReference type="ARBA" id="ARBA00004236"/>
    </source>
</evidence>
<dbReference type="SUPFAM" id="SSF55874">
    <property type="entry name" value="ATPase domain of HSP90 chaperone/DNA topoisomerase II/histidine kinase"/>
    <property type="match status" value="1"/>
</dbReference>
<evidence type="ECO:0000259" key="13">
    <source>
        <dbReference type="PROSITE" id="PS50109"/>
    </source>
</evidence>
<dbReference type="EMBL" id="CP095045">
    <property type="protein sequence ID" value="UOQ56786.1"/>
    <property type="molecule type" value="Genomic_DNA"/>
</dbReference>
<dbReference type="RefSeq" id="WP_244727245.1">
    <property type="nucleotide sequence ID" value="NZ_CP095045.1"/>
</dbReference>
<dbReference type="InterPro" id="IPR036097">
    <property type="entry name" value="HisK_dim/P_sf"/>
</dbReference>
<evidence type="ECO:0000256" key="6">
    <source>
        <dbReference type="ARBA" id="ARBA00022692"/>
    </source>
</evidence>
<dbReference type="InterPro" id="IPR050428">
    <property type="entry name" value="TCS_sensor_his_kinase"/>
</dbReference>
<dbReference type="Proteomes" id="UP000831786">
    <property type="component" value="Chromosome"/>
</dbReference>
<keyword evidence="9" id="KW-0902">Two-component regulatory system</keyword>
<evidence type="ECO:0000256" key="4">
    <source>
        <dbReference type="ARBA" id="ARBA00022553"/>
    </source>
</evidence>
<keyword evidence="8 12" id="KW-1133">Transmembrane helix</keyword>
<evidence type="ECO:0000256" key="10">
    <source>
        <dbReference type="ARBA" id="ARBA00023136"/>
    </source>
</evidence>
<evidence type="ECO:0000313" key="14">
    <source>
        <dbReference type="EMBL" id="UOQ56786.1"/>
    </source>
</evidence>
<comment type="catalytic activity">
    <reaction evidence="1">
        <text>ATP + protein L-histidine = ADP + protein N-phospho-L-histidine.</text>
        <dbReference type="EC" id="2.7.13.3"/>
    </reaction>
</comment>
<feature type="domain" description="Histidine kinase" evidence="13">
    <location>
        <begin position="285"/>
        <end position="498"/>
    </location>
</feature>
<dbReference type="SMART" id="SM00388">
    <property type="entry name" value="HisKA"/>
    <property type="match status" value="1"/>
</dbReference>
<dbReference type="Pfam" id="PF02518">
    <property type="entry name" value="HATPase_c"/>
    <property type="match status" value="1"/>
</dbReference>
<keyword evidence="5" id="KW-0808">Transferase</keyword>
<dbReference type="PRINTS" id="PR00344">
    <property type="entry name" value="BCTRLSENSOR"/>
</dbReference>
<comment type="subcellular location">
    <subcellularLocation>
        <location evidence="2">Cell membrane</location>
    </subcellularLocation>
</comment>
<proteinExistence type="predicted"/>
<feature type="compositionally biased region" description="Gly residues" evidence="11">
    <location>
        <begin position="64"/>
        <end position="90"/>
    </location>
</feature>